<sequence length="69" mass="7425">MPAFVILGFVRRVGAVLAAGSTPVMSDFGVVHCASDTISSTTNFKELAASMTTMMVMTMRSEWICPNYS</sequence>
<evidence type="ECO:0000313" key="2">
    <source>
        <dbReference type="EMBL" id="KAE9332400.1"/>
    </source>
</evidence>
<accession>A0A6A4F3M8</accession>
<name>A0A6A4F3M8_9STRA</name>
<reference evidence="2 3" key="1">
    <citation type="submission" date="2018-08" db="EMBL/GenBank/DDBJ databases">
        <title>Genomic investigation of the strawberry pathogen Phytophthora fragariae indicates pathogenicity is determined by transcriptional variation in three key races.</title>
        <authorList>
            <person name="Adams T.M."/>
            <person name="Armitage A.D."/>
            <person name="Sobczyk M.K."/>
            <person name="Bates H.J."/>
            <person name="Dunwell J.M."/>
            <person name="Nellist C.F."/>
            <person name="Harrison R.J."/>
        </authorList>
    </citation>
    <scope>NUCLEOTIDE SEQUENCE [LARGE SCALE GENOMIC DNA]</scope>
    <source>
        <strain evidence="2 3">SCRP333</strain>
    </source>
</reference>
<dbReference type="AlphaFoldDB" id="A0A6A4F3M8"/>
<protein>
    <recommendedName>
        <fullName evidence="4">Secreted protein</fullName>
    </recommendedName>
</protein>
<proteinExistence type="predicted"/>
<gene>
    <name evidence="2" type="ORF">PR003_g14539</name>
</gene>
<comment type="caution">
    <text evidence="2">The sequence shown here is derived from an EMBL/GenBank/DDBJ whole genome shotgun (WGS) entry which is preliminary data.</text>
</comment>
<organism evidence="2 3">
    <name type="scientific">Phytophthora rubi</name>
    <dbReference type="NCBI Taxonomy" id="129364"/>
    <lineage>
        <taxon>Eukaryota</taxon>
        <taxon>Sar</taxon>
        <taxon>Stramenopiles</taxon>
        <taxon>Oomycota</taxon>
        <taxon>Peronosporomycetes</taxon>
        <taxon>Peronosporales</taxon>
        <taxon>Peronosporaceae</taxon>
        <taxon>Phytophthora</taxon>
    </lineage>
</organism>
<keyword evidence="3" id="KW-1185">Reference proteome</keyword>
<feature type="chain" id="PRO_5025411763" description="Secreted protein" evidence="1">
    <location>
        <begin position="19"/>
        <end position="69"/>
    </location>
</feature>
<dbReference type="EMBL" id="QXFT01000967">
    <property type="protein sequence ID" value="KAE9332400.1"/>
    <property type="molecule type" value="Genomic_DNA"/>
</dbReference>
<keyword evidence="1" id="KW-0732">Signal</keyword>
<feature type="signal peptide" evidence="1">
    <location>
        <begin position="1"/>
        <end position="18"/>
    </location>
</feature>
<dbReference type="Proteomes" id="UP000434957">
    <property type="component" value="Unassembled WGS sequence"/>
</dbReference>
<evidence type="ECO:0000256" key="1">
    <source>
        <dbReference type="SAM" id="SignalP"/>
    </source>
</evidence>
<evidence type="ECO:0000313" key="3">
    <source>
        <dbReference type="Proteomes" id="UP000434957"/>
    </source>
</evidence>
<evidence type="ECO:0008006" key="4">
    <source>
        <dbReference type="Google" id="ProtNLM"/>
    </source>
</evidence>